<dbReference type="GO" id="GO:0005634">
    <property type="term" value="C:nucleus"/>
    <property type="evidence" value="ECO:0007669"/>
    <property type="project" value="UniProtKB-SubCell"/>
</dbReference>
<feature type="region of interest" description="Disordered" evidence="7">
    <location>
        <begin position="167"/>
        <end position="194"/>
    </location>
</feature>
<comment type="function">
    <text evidence="6">Aux/IAA proteins are short-lived transcriptional factors that function as repressors of early auxin response genes at low auxin concentrations.</text>
</comment>
<dbReference type="InterPro" id="IPR053793">
    <property type="entry name" value="PB1-like"/>
</dbReference>
<dbReference type="GO" id="GO:0003677">
    <property type="term" value="F:DNA binding"/>
    <property type="evidence" value="ECO:0007669"/>
    <property type="project" value="InterPro"/>
</dbReference>
<evidence type="ECO:0000256" key="2">
    <source>
        <dbReference type="ARBA" id="ARBA00023015"/>
    </source>
</evidence>
<comment type="caution">
    <text evidence="9">The sequence shown here is derived from an EMBL/GenBank/DDBJ whole genome shotgun (WGS) entry which is preliminary data.</text>
</comment>
<gene>
    <name evidence="9" type="ORF">ZIOFF_008203</name>
</gene>
<keyword evidence="10" id="KW-1185">Reference proteome</keyword>
<evidence type="ECO:0000256" key="4">
    <source>
        <dbReference type="ARBA" id="ARBA00023242"/>
    </source>
</evidence>
<keyword evidence="2 6" id="KW-0805">Transcription regulation</keyword>
<evidence type="ECO:0000313" key="10">
    <source>
        <dbReference type="Proteomes" id="UP000734854"/>
    </source>
</evidence>
<dbReference type="AlphaFoldDB" id="A0A8J5HYB8"/>
<evidence type="ECO:0000256" key="6">
    <source>
        <dbReference type="RuleBase" id="RU004549"/>
    </source>
</evidence>
<dbReference type="Gene3D" id="2.30.30.1040">
    <property type="match status" value="1"/>
</dbReference>
<protein>
    <recommendedName>
        <fullName evidence="6">Auxin-responsive protein</fullName>
    </recommendedName>
</protein>
<keyword evidence="5 6" id="KW-0927">Auxin signaling pathway</keyword>
<name>A0A8J5HYB8_ZINOF</name>
<dbReference type="FunFam" id="3.10.20.90:FF:000047">
    <property type="entry name" value="Auxin response factor"/>
    <property type="match status" value="1"/>
</dbReference>
<dbReference type="EMBL" id="JACMSC010000002">
    <property type="protein sequence ID" value="KAG6534317.1"/>
    <property type="molecule type" value="Genomic_DNA"/>
</dbReference>
<accession>A0A8J5HYB8</accession>
<proteinExistence type="inferred from homology"/>
<evidence type="ECO:0000259" key="8">
    <source>
        <dbReference type="PROSITE" id="PS51745"/>
    </source>
</evidence>
<dbReference type="PANTHER" id="PTHR31384">
    <property type="entry name" value="AUXIN RESPONSE FACTOR 4-RELATED"/>
    <property type="match status" value="1"/>
</dbReference>
<organism evidence="9 10">
    <name type="scientific">Zingiber officinale</name>
    <name type="common">Ginger</name>
    <name type="synonym">Amomum zingiber</name>
    <dbReference type="NCBI Taxonomy" id="94328"/>
    <lineage>
        <taxon>Eukaryota</taxon>
        <taxon>Viridiplantae</taxon>
        <taxon>Streptophyta</taxon>
        <taxon>Embryophyta</taxon>
        <taxon>Tracheophyta</taxon>
        <taxon>Spermatophyta</taxon>
        <taxon>Magnoliopsida</taxon>
        <taxon>Liliopsida</taxon>
        <taxon>Zingiberales</taxon>
        <taxon>Zingiberaceae</taxon>
        <taxon>Zingiber</taxon>
    </lineage>
</organism>
<dbReference type="SUPFAM" id="SSF54277">
    <property type="entry name" value="CAD &amp; PB1 domains"/>
    <property type="match status" value="1"/>
</dbReference>
<keyword evidence="6" id="KW-0678">Repressor</keyword>
<reference evidence="9 10" key="1">
    <citation type="submission" date="2020-08" db="EMBL/GenBank/DDBJ databases">
        <title>Plant Genome Project.</title>
        <authorList>
            <person name="Zhang R.-G."/>
        </authorList>
    </citation>
    <scope>NUCLEOTIDE SEQUENCE [LARGE SCALE GENOMIC DNA]</scope>
    <source>
        <tissue evidence="9">Rhizome</tissue>
    </source>
</reference>
<evidence type="ECO:0000256" key="1">
    <source>
        <dbReference type="ARBA" id="ARBA00004123"/>
    </source>
</evidence>
<feature type="domain" description="PB1" evidence="8">
    <location>
        <begin position="371"/>
        <end position="455"/>
    </location>
</feature>
<dbReference type="PROSITE" id="PS51745">
    <property type="entry name" value="PB1"/>
    <property type="match status" value="1"/>
</dbReference>
<dbReference type="Gene3D" id="3.10.20.90">
    <property type="entry name" value="Phosphatidylinositol 3-kinase Catalytic Subunit, Chain A, domain 1"/>
    <property type="match status" value="1"/>
</dbReference>
<evidence type="ECO:0000256" key="7">
    <source>
        <dbReference type="SAM" id="MobiDB-lite"/>
    </source>
</evidence>
<dbReference type="PANTHER" id="PTHR31384:SF179">
    <property type="entry name" value="AUXIN-RESPONSIVE PROTEIN"/>
    <property type="match status" value="1"/>
</dbReference>
<comment type="subcellular location">
    <subcellularLocation>
        <location evidence="1 6">Nucleus</location>
    </subcellularLocation>
</comment>
<sequence>MQVGWDESTAGERHPRVSLWEIEPLTTFPMYPSLFPLRFKRPLNHGVPFLNDTKEDELNALRWALIGAGNQGFPSSSPQSLGVGPWMQQRNDSLLLGSDINQYQAMTATALESIQGADVLKQQLIENQQPFQFIQQPSSSHLLPIQDFQLALQQHIFSSHTQRLLENQPNSAPCQHAQRLPNEQPKPQAQQAHACAETFQMSTNPVQQQSSLPSQIYERSAFPDSNLVLSSNSPSSSVHGILGSYPEAKSNMWNSSQLGHSISQQPLGSKGTMPGVTPFDTGFLLPSFVEKGDPNCIQGSPTPQIHPLFGVSKDPSSLLSIAAPNLTMNATVSDSSNTAYVASSVQNSLYGYLDKSSKLHQNSGEIGPQSQTFVKVCKSGSVGRSLDISRFSNYDELRMELGHMFGIEGLFENPHRSGWQLVFVDRENDVLLLGDDPWESFVNNVWCIKILSPDDVQQMGKQESEST</sequence>
<dbReference type="InterPro" id="IPR033389">
    <property type="entry name" value="AUX/IAA_dom"/>
</dbReference>
<comment type="subunit">
    <text evidence="6">Homodimers and heterodimers.</text>
</comment>
<comment type="similarity">
    <text evidence="6">Belongs to the Aux/IAA family.</text>
</comment>
<dbReference type="InterPro" id="IPR044835">
    <property type="entry name" value="ARF_plant"/>
</dbReference>
<keyword evidence="3 6" id="KW-0804">Transcription</keyword>
<evidence type="ECO:0000313" key="9">
    <source>
        <dbReference type="EMBL" id="KAG6534317.1"/>
    </source>
</evidence>
<dbReference type="Proteomes" id="UP000734854">
    <property type="component" value="Unassembled WGS sequence"/>
</dbReference>
<dbReference type="Pfam" id="PF02309">
    <property type="entry name" value="AUX_IAA"/>
    <property type="match status" value="1"/>
</dbReference>
<evidence type="ECO:0000256" key="3">
    <source>
        <dbReference type="ARBA" id="ARBA00023163"/>
    </source>
</evidence>
<evidence type="ECO:0000256" key="5">
    <source>
        <dbReference type="ARBA" id="ARBA00023294"/>
    </source>
</evidence>
<keyword evidence="4 6" id="KW-0539">Nucleus</keyword>
<dbReference type="GO" id="GO:0006355">
    <property type="term" value="P:regulation of DNA-templated transcription"/>
    <property type="evidence" value="ECO:0007669"/>
    <property type="project" value="InterPro"/>
</dbReference>
<dbReference type="GO" id="GO:0009734">
    <property type="term" value="P:auxin-activated signaling pathway"/>
    <property type="evidence" value="ECO:0007669"/>
    <property type="project" value="UniProtKB-UniRule"/>
</dbReference>